<protein>
    <submittedName>
        <fullName evidence="1">Uncharacterized protein</fullName>
    </submittedName>
</protein>
<gene>
    <name evidence="1" type="ORF">GLOINDRAFT_147156</name>
</gene>
<dbReference type="AlphaFoldDB" id="U9UDQ4"/>
<dbReference type="HOGENOM" id="CLU_2997569_0_0_1"/>
<reference evidence="1" key="1">
    <citation type="submission" date="2013-07" db="EMBL/GenBank/DDBJ databases">
        <title>The genome of an arbuscular mycorrhizal fungus provides insights into the evolution of the oldest plant symbiosis.</title>
        <authorList>
            <consortium name="DOE Joint Genome Institute"/>
            <person name="Tisserant E."/>
            <person name="Malbreil M."/>
            <person name="Kuo A."/>
            <person name="Kohler A."/>
            <person name="Symeonidi A."/>
            <person name="Balestrini R."/>
            <person name="Charron P."/>
            <person name="Duensing N."/>
            <person name="Frei-dit-Frey N."/>
            <person name="Gianinazzi-Pearson V."/>
            <person name="Gilbert B."/>
            <person name="Handa Y."/>
            <person name="Hijri M."/>
            <person name="Kaul R."/>
            <person name="Kawaguchi M."/>
            <person name="Krajinski F."/>
            <person name="Lammers P."/>
            <person name="Lapierre D."/>
            <person name="Masclaux F.G."/>
            <person name="Murat C."/>
            <person name="Morin E."/>
            <person name="Ndikumana S."/>
            <person name="Pagni M."/>
            <person name="Petitpierre D."/>
            <person name="Requena N."/>
            <person name="Rosikiewicz P."/>
            <person name="Riley R."/>
            <person name="Saito K."/>
            <person name="San Clemente H."/>
            <person name="Shapiro H."/>
            <person name="van Tuinen D."/>
            <person name="Becard G."/>
            <person name="Bonfante P."/>
            <person name="Paszkowski U."/>
            <person name="Shachar-Hill Y."/>
            <person name="Young J.P."/>
            <person name="Sanders I.R."/>
            <person name="Henrissat B."/>
            <person name="Rensing S.A."/>
            <person name="Grigoriev I.V."/>
            <person name="Corradi N."/>
            <person name="Roux C."/>
            <person name="Martin F."/>
        </authorList>
    </citation>
    <scope>NUCLEOTIDE SEQUENCE</scope>
    <source>
        <strain evidence="1">DAOM 197198</strain>
    </source>
</reference>
<proteinExistence type="predicted"/>
<sequence>MICRYAHFFLYIYARGQKIKSICPLSQVCLSRGVFSMNVDHLSHYVIYVTPSTFHFY</sequence>
<name>U9UDQ4_RHIID</name>
<evidence type="ECO:0000313" key="1">
    <source>
        <dbReference type="EMBL" id="ESA17822.1"/>
    </source>
</evidence>
<organism evidence="1">
    <name type="scientific">Rhizophagus irregularis (strain DAOM 181602 / DAOM 197198 / MUCL 43194)</name>
    <name type="common">Arbuscular mycorrhizal fungus</name>
    <name type="synonym">Glomus intraradices</name>
    <dbReference type="NCBI Taxonomy" id="747089"/>
    <lineage>
        <taxon>Eukaryota</taxon>
        <taxon>Fungi</taxon>
        <taxon>Fungi incertae sedis</taxon>
        <taxon>Mucoromycota</taxon>
        <taxon>Glomeromycotina</taxon>
        <taxon>Glomeromycetes</taxon>
        <taxon>Glomerales</taxon>
        <taxon>Glomeraceae</taxon>
        <taxon>Rhizophagus</taxon>
    </lineage>
</organism>
<accession>U9UDQ4</accession>
<dbReference type="EMBL" id="KI279805">
    <property type="protein sequence ID" value="ESA17822.1"/>
    <property type="molecule type" value="Genomic_DNA"/>
</dbReference>